<dbReference type="EMBL" id="CAJVPP010000814">
    <property type="protein sequence ID" value="CAG8514285.1"/>
    <property type="molecule type" value="Genomic_DNA"/>
</dbReference>
<feature type="region of interest" description="Disordered" evidence="1">
    <location>
        <begin position="62"/>
        <end position="88"/>
    </location>
</feature>
<evidence type="ECO:0000256" key="1">
    <source>
        <dbReference type="SAM" id="MobiDB-lite"/>
    </source>
</evidence>
<feature type="region of interest" description="Disordered" evidence="1">
    <location>
        <begin position="234"/>
        <end position="269"/>
    </location>
</feature>
<accession>A0A9N9A1F9</accession>
<evidence type="ECO:0000313" key="3">
    <source>
        <dbReference type="Proteomes" id="UP000789375"/>
    </source>
</evidence>
<dbReference type="AlphaFoldDB" id="A0A9N9A1F9"/>
<gene>
    <name evidence="2" type="ORF">FMOSSE_LOCUS4702</name>
</gene>
<dbReference type="Proteomes" id="UP000789375">
    <property type="component" value="Unassembled WGS sequence"/>
</dbReference>
<protein>
    <submittedName>
        <fullName evidence="2">892_t:CDS:1</fullName>
    </submittedName>
</protein>
<comment type="caution">
    <text evidence="2">The sequence shown here is derived from an EMBL/GenBank/DDBJ whole genome shotgun (WGS) entry which is preliminary data.</text>
</comment>
<name>A0A9N9A1F9_FUNMO</name>
<reference evidence="2" key="1">
    <citation type="submission" date="2021-06" db="EMBL/GenBank/DDBJ databases">
        <authorList>
            <person name="Kallberg Y."/>
            <person name="Tangrot J."/>
            <person name="Rosling A."/>
        </authorList>
    </citation>
    <scope>NUCLEOTIDE SEQUENCE</scope>
    <source>
        <strain evidence="2">87-6 pot B 2015</strain>
    </source>
</reference>
<feature type="compositionally biased region" description="Polar residues" evidence="1">
    <location>
        <begin position="62"/>
        <end position="79"/>
    </location>
</feature>
<organism evidence="2 3">
    <name type="scientific">Funneliformis mosseae</name>
    <name type="common">Endomycorrhizal fungus</name>
    <name type="synonym">Glomus mosseae</name>
    <dbReference type="NCBI Taxonomy" id="27381"/>
    <lineage>
        <taxon>Eukaryota</taxon>
        <taxon>Fungi</taxon>
        <taxon>Fungi incertae sedis</taxon>
        <taxon>Mucoromycota</taxon>
        <taxon>Glomeromycotina</taxon>
        <taxon>Glomeromycetes</taxon>
        <taxon>Glomerales</taxon>
        <taxon>Glomeraceae</taxon>
        <taxon>Funneliformis</taxon>
    </lineage>
</organism>
<keyword evidence="3" id="KW-1185">Reference proteome</keyword>
<proteinExistence type="predicted"/>
<feature type="compositionally biased region" description="Polar residues" evidence="1">
    <location>
        <begin position="254"/>
        <end position="267"/>
    </location>
</feature>
<sequence>MYKFENDVCEEKDQKFTLIGRNYEIKTEWRKLYDDERNNSEQINNKSKTCLEGTCIYPTSPRFQSSPESFSSTHSQASEQKIPLEMRKKAKGKSSCQIDVSRIVNPIVKCISDLKSEFHTQFSKHHYDMDPNPYTAKPHTTKIGEEWQDPEYQNDEAFTAGRLLDVILTMKLPKEAKKRLVQARDIIWDKILHHRNTTTFENIIIQSNTPRAVYIDPVANADSSLDHTHFEIIRSHDNNGNNNKSSKEDGSLIPKNNQEKSNNVKEQTSTVVTTDDKIIDDPAASIPYRRFTTQWEKPNQCLTCSDSTSNSSRHYQNNERNSAGNCFSSINCFQKRRTLPRRVTYGGIGHFINDRPTDNNNLLDGFSDEFEQVLSI</sequence>
<evidence type="ECO:0000313" key="2">
    <source>
        <dbReference type="EMBL" id="CAG8514285.1"/>
    </source>
</evidence>